<dbReference type="AlphaFoldDB" id="A0A3B1ANV3"/>
<sequence>MAKLLKRSKKQLTLEVTVNISGSLLEAEEAIQQACNEIGQLATQEAITDFDTDGSPLMTGPVKWTSKGQTRQIYQTPYGAVQVKRHVYQTSKGGQTWCPLDDKARIIRHATPRFAKQLTHKYAPSNAKAVCGDLKENHERQVTKSYVLNVVDWVGSIAEAKEQEWTYELSKH</sequence>
<gene>
    <name evidence="1" type="ORF">MNBD_GAMMA26-1374</name>
</gene>
<protein>
    <recommendedName>
        <fullName evidence="2">Phage protein</fullName>
    </recommendedName>
</protein>
<organism evidence="1">
    <name type="scientific">hydrothermal vent metagenome</name>
    <dbReference type="NCBI Taxonomy" id="652676"/>
    <lineage>
        <taxon>unclassified sequences</taxon>
        <taxon>metagenomes</taxon>
        <taxon>ecological metagenomes</taxon>
    </lineage>
</organism>
<proteinExistence type="predicted"/>
<evidence type="ECO:0000313" key="1">
    <source>
        <dbReference type="EMBL" id="VAX07619.1"/>
    </source>
</evidence>
<reference evidence="1" key="1">
    <citation type="submission" date="2018-06" db="EMBL/GenBank/DDBJ databases">
        <authorList>
            <person name="Zhirakovskaya E."/>
        </authorList>
    </citation>
    <scope>NUCLEOTIDE SEQUENCE</scope>
</reference>
<accession>A0A3B1ANV3</accession>
<evidence type="ECO:0008006" key="2">
    <source>
        <dbReference type="Google" id="ProtNLM"/>
    </source>
</evidence>
<dbReference type="EMBL" id="UOFX01000027">
    <property type="protein sequence ID" value="VAX07619.1"/>
    <property type="molecule type" value="Genomic_DNA"/>
</dbReference>
<name>A0A3B1ANV3_9ZZZZ</name>